<feature type="transmembrane region" description="Helical" evidence="5">
    <location>
        <begin position="133"/>
        <end position="151"/>
    </location>
</feature>
<reference evidence="6 7" key="1">
    <citation type="submission" date="2019-02" db="EMBL/GenBank/DDBJ databases">
        <title>Deep-cultivation of Planctomycetes and their phenomic and genomic characterization uncovers novel biology.</title>
        <authorList>
            <person name="Wiegand S."/>
            <person name="Jogler M."/>
            <person name="Boedeker C."/>
            <person name="Pinto D."/>
            <person name="Vollmers J."/>
            <person name="Rivas-Marin E."/>
            <person name="Kohn T."/>
            <person name="Peeters S.H."/>
            <person name="Heuer A."/>
            <person name="Rast P."/>
            <person name="Oberbeckmann S."/>
            <person name="Bunk B."/>
            <person name="Jeske O."/>
            <person name="Meyerdierks A."/>
            <person name="Storesund J.E."/>
            <person name="Kallscheuer N."/>
            <person name="Luecker S."/>
            <person name="Lage O.M."/>
            <person name="Pohl T."/>
            <person name="Merkel B.J."/>
            <person name="Hornburger P."/>
            <person name="Mueller R.-W."/>
            <person name="Bruemmer F."/>
            <person name="Labrenz M."/>
            <person name="Spormann A.M."/>
            <person name="Op Den Camp H."/>
            <person name="Overmann J."/>
            <person name="Amann R."/>
            <person name="Jetten M.S.M."/>
            <person name="Mascher T."/>
            <person name="Medema M.H."/>
            <person name="Devos D.P."/>
            <person name="Kaster A.-K."/>
            <person name="Ovreas L."/>
            <person name="Rohde M."/>
            <person name="Galperin M.Y."/>
            <person name="Jogler C."/>
        </authorList>
    </citation>
    <scope>NUCLEOTIDE SEQUENCE [LARGE SCALE GENOMIC DNA]</scope>
    <source>
        <strain evidence="6 7">Pla52o</strain>
    </source>
</reference>
<evidence type="ECO:0000256" key="1">
    <source>
        <dbReference type="ARBA" id="ARBA00004370"/>
    </source>
</evidence>
<feature type="transmembrane region" description="Helical" evidence="5">
    <location>
        <begin position="79"/>
        <end position="97"/>
    </location>
</feature>
<organism evidence="6 7">
    <name type="scientific">Novipirellula galeiformis</name>
    <dbReference type="NCBI Taxonomy" id="2528004"/>
    <lineage>
        <taxon>Bacteria</taxon>
        <taxon>Pseudomonadati</taxon>
        <taxon>Planctomycetota</taxon>
        <taxon>Planctomycetia</taxon>
        <taxon>Pirellulales</taxon>
        <taxon>Pirellulaceae</taxon>
        <taxon>Novipirellula</taxon>
    </lineage>
</organism>
<feature type="transmembrane region" description="Helical" evidence="5">
    <location>
        <begin position="103"/>
        <end position="121"/>
    </location>
</feature>
<dbReference type="AlphaFoldDB" id="A0A5C6C781"/>
<feature type="transmembrane region" description="Helical" evidence="5">
    <location>
        <begin position="51"/>
        <end position="72"/>
    </location>
</feature>
<comment type="subcellular location">
    <subcellularLocation>
        <location evidence="1">Membrane</location>
    </subcellularLocation>
</comment>
<dbReference type="Proteomes" id="UP000316304">
    <property type="component" value="Unassembled WGS sequence"/>
</dbReference>
<keyword evidence="4 5" id="KW-0472">Membrane</keyword>
<proteinExistence type="predicted"/>
<dbReference type="GO" id="GO:0016020">
    <property type="term" value="C:membrane"/>
    <property type="evidence" value="ECO:0007669"/>
    <property type="project" value="UniProtKB-SubCell"/>
</dbReference>
<dbReference type="Pfam" id="PF03647">
    <property type="entry name" value="Tmemb_14"/>
    <property type="match status" value="1"/>
</dbReference>
<dbReference type="InterPro" id="IPR005349">
    <property type="entry name" value="TMEM14"/>
</dbReference>
<comment type="caution">
    <text evidence="6">The sequence shown here is derived from an EMBL/GenBank/DDBJ whole genome shotgun (WGS) entry which is preliminary data.</text>
</comment>
<dbReference type="InterPro" id="IPR044890">
    <property type="entry name" value="TMEM14_sf"/>
</dbReference>
<keyword evidence="3 5" id="KW-1133">Transmembrane helix</keyword>
<evidence type="ECO:0000256" key="4">
    <source>
        <dbReference type="ARBA" id="ARBA00023136"/>
    </source>
</evidence>
<protein>
    <submittedName>
        <fullName evidence="6">Transmembrane proteins 14C</fullName>
    </submittedName>
</protein>
<keyword evidence="7" id="KW-1185">Reference proteome</keyword>
<sequence length="152" mass="16094">MLGGAIRGWHLGGDSLQFSARQFAWMDLYSNPLNHFCQNLAIENKETCVDFPVIVTAIFGAFVVFGGVMGYVKAASKASLIAGSITGGLLLLSAFLIARGITAGAVLGIVVSLLLIGQFGPSLLKKFKIMPNLLVVVLGIITVGTLLFSFFK</sequence>
<evidence type="ECO:0000313" key="7">
    <source>
        <dbReference type="Proteomes" id="UP000316304"/>
    </source>
</evidence>
<name>A0A5C6C781_9BACT</name>
<dbReference type="EMBL" id="SJPT01000008">
    <property type="protein sequence ID" value="TWU20500.1"/>
    <property type="molecule type" value="Genomic_DNA"/>
</dbReference>
<dbReference type="Gene3D" id="1.10.10.1740">
    <property type="entry name" value="Transmembrane protein 14-like"/>
    <property type="match status" value="1"/>
</dbReference>
<evidence type="ECO:0000313" key="6">
    <source>
        <dbReference type="EMBL" id="TWU20500.1"/>
    </source>
</evidence>
<gene>
    <name evidence="6" type="ORF">Pla52o_43780</name>
</gene>
<evidence type="ECO:0000256" key="3">
    <source>
        <dbReference type="ARBA" id="ARBA00022989"/>
    </source>
</evidence>
<evidence type="ECO:0000256" key="2">
    <source>
        <dbReference type="ARBA" id="ARBA00022692"/>
    </source>
</evidence>
<dbReference type="PANTHER" id="PTHR12668">
    <property type="entry name" value="TRANSMEMBRANE PROTEIN 14, 15"/>
    <property type="match status" value="1"/>
</dbReference>
<evidence type="ECO:0000256" key="5">
    <source>
        <dbReference type="SAM" id="Phobius"/>
    </source>
</evidence>
<keyword evidence="2 5" id="KW-0812">Transmembrane</keyword>
<dbReference type="PANTHER" id="PTHR12668:SF43">
    <property type="entry name" value="TRANSMEMBRANE PROTEIN 14 HOMOLOG"/>
    <property type="match status" value="1"/>
</dbReference>
<accession>A0A5C6C781</accession>